<feature type="transmembrane region" description="Helical" evidence="1">
    <location>
        <begin position="617"/>
        <end position="639"/>
    </location>
</feature>
<dbReference type="InterPro" id="IPR011933">
    <property type="entry name" value="Double_TM_dom"/>
</dbReference>
<accession>N1WRG8</accession>
<feature type="domain" description="Aerotolerance regulator N-terminal" evidence="2">
    <location>
        <begin position="1"/>
        <end position="76"/>
    </location>
</feature>
<proteinExistence type="predicted"/>
<feature type="transmembrane region" description="Helical" evidence="1">
    <location>
        <begin position="56"/>
        <end position="74"/>
    </location>
</feature>
<dbReference type="AlphaFoldDB" id="N1WRG8"/>
<keyword evidence="1" id="KW-0472">Membrane</keyword>
<evidence type="ECO:0000259" key="2">
    <source>
        <dbReference type="Pfam" id="PF07584"/>
    </source>
</evidence>
<organism evidence="3 4">
    <name type="scientific">Psychroflexus gondwanensis ACAM 44</name>
    <dbReference type="NCBI Taxonomy" id="1189619"/>
    <lineage>
        <taxon>Bacteria</taxon>
        <taxon>Pseudomonadati</taxon>
        <taxon>Bacteroidota</taxon>
        <taxon>Flavobacteriia</taxon>
        <taxon>Flavobacteriales</taxon>
        <taxon>Flavobacteriaceae</taxon>
        <taxon>Psychroflexus</taxon>
    </lineage>
</organism>
<sequence>MIFEKPDVLYFLFLLIIPILIHLFQLRKYKTTKFSNVALLEKIKLQSRKSSTIKKWLVLMTRLMGLVFLILAFSKPYIPNTESALKDTEVAIYVDNSFSMELPGNQVSLLEEIKQNLWNQLGEQQQFSLFTNTNSWKHITKRDIKNDFFNIEYAPGSLEFQAILLKAESMYKSQETSKSLFIITDALNFEDTPNLKTTETIDLNFILKEPKSLENFYISSAKLEEGNSNSILRVEVKSSLSTDKDITVSLYDGLNLIAKARATFKDKLTSNVSFELGDTDFKKGRLVLETDGMSYDNTLFFSLNQNDPIQIIALSSKEKEKSSFLSSIYKSDRFDLNVSTITNFDYSKISNTDLIILNEIENFSPILKTNLEEFYRNGGTLVIIPSENASKTTYSNFVMRQAIYVNSNSNKRDITTISYNHPLFASVFSENIQNFDYPSTFKSLEINPSLSPILKYSNGSSFLAERDRLYVFASSLDTRFSNFINSPLVVPVFYNIALQSKSNPLLYSTVGDAETVTVKTTLSQDEILQLVSSEQQVIPKQTKLGNTVQINTQYQPEIAGHYELKQKDSTLLNLSFNYNREESNLQPLDFGTQNLVKFNTIQEAFNSYTEARKILELWKWMLIFALGFFLLELLILRFLN</sequence>
<keyword evidence="1" id="KW-1133">Transmembrane helix</keyword>
<comment type="caution">
    <text evidence="3">The sequence shown here is derived from an EMBL/GenBank/DDBJ whole genome shotgun (WGS) entry which is preliminary data.</text>
</comment>
<dbReference type="PANTHER" id="PTHR37464:SF1">
    <property type="entry name" value="BLL2463 PROTEIN"/>
    <property type="match status" value="1"/>
</dbReference>
<gene>
    <name evidence="3" type="ORF">pgond44_07005</name>
</gene>
<dbReference type="RefSeq" id="WP_003438923.1">
    <property type="nucleotide sequence ID" value="NZ_APLF01000005.1"/>
</dbReference>
<dbReference type="InterPro" id="IPR024163">
    <property type="entry name" value="Aerotolerance_reg_N"/>
</dbReference>
<protein>
    <submittedName>
        <fullName evidence="3">BatA N-terminal domain containing protein</fullName>
    </submittedName>
</protein>
<evidence type="ECO:0000313" key="3">
    <source>
        <dbReference type="EMBL" id="EMY81580.1"/>
    </source>
</evidence>
<keyword evidence="1" id="KW-0812">Transmembrane</keyword>
<evidence type="ECO:0000256" key="1">
    <source>
        <dbReference type="SAM" id="Phobius"/>
    </source>
</evidence>
<dbReference type="STRING" id="1189619.pgond44_07005"/>
<name>N1WRG8_9FLAO</name>
<dbReference type="Proteomes" id="UP000012317">
    <property type="component" value="Unassembled WGS sequence"/>
</dbReference>
<evidence type="ECO:0000313" key="4">
    <source>
        <dbReference type="Proteomes" id="UP000012317"/>
    </source>
</evidence>
<keyword evidence="4" id="KW-1185">Reference proteome</keyword>
<dbReference type="PATRIC" id="fig|1189619.4.peg.1445"/>
<reference evidence="3 4" key="1">
    <citation type="journal article" date="2014" name="Genome Biol. Evol.">
        <title>Extensive gene acquisition in the extremely psychrophilic bacterial species Psychroflexus torquis and the link to sea-ice ecosystem specialism.</title>
        <authorList>
            <person name="Feng S."/>
            <person name="Powell S.M."/>
            <person name="Wilson R."/>
            <person name="Bowman J.P."/>
        </authorList>
    </citation>
    <scope>NUCLEOTIDE SEQUENCE [LARGE SCALE GENOMIC DNA]</scope>
    <source>
        <strain evidence="3 4">ACAM 44</strain>
    </source>
</reference>
<dbReference type="SUPFAM" id="SSF52317">
    <property type="entry name" value="Class I glutamine amidotransferase-like"/>
    <property type="match status" value="1"/>
</dbReference>
<dbReference type="InterPro" id="IPR029062">
    <property type="entry name" value="Class_I_gatase-like"/>
</dbReference>
<dbReference type="Pfam" id="PF07584">
    <property type="entry name" value="BatA"/>
    <property type="match status" value="1"/>
</dbReference>
<dbReference type="NCBIfam" id="TIGR02226">
    <property type="entry name" value="two_anch"/>
    <property type="match status" value="1"/>
</dbReference>
<dbReference type="EMBL" id="APLF01000005">
    <property type="protein sequence ID" value="EMY81580.1"/>
    <property type="molecule type" value="Genomic_DNA"/>
</dbReference>
<dbReference type="PANTHER" id="PTHR37464">
    <property type="entry name" value="BLL2463 PROTEIN"/>
    <property type="match status" value="1"/>
</dbReference>
<feature type="transmembrane region" description="Helical" evidence="1">
    <location>
        <begin position="6"/>
        <end position="24"/>
    </location>
</feature>
<dbReference type="eggNOG" id="COG2304">
    <property type="taxonomic scope" value="Bacteria"/>
</dbReference>